<evidence type="ECO:0000313" key="2">
    <source>
        <dbReference type="Proteomes" id="UP001165064"/>
    </source>
</evidence>
<dbReference type="EMBL" id="BSXS01002981">
    <property type="protein sequence ID" value="GME80266.1"/>
    <property type="molecule type" value="Genomic_DNA"/>
</dbReference>
<gene>
    <name evidence="1" type="ORF">Amon02_000437300</name>
</gene>
<accession>A0ACB5T2W2</accession>
<dbReference type="Proteomes" id="UP001165064">
    <property type="component" value="Unassembled WGS sequence"/>
</dbReference>
<name>A0ACB5T2W2_AMBMO</name>
<reference evidence="1" key="1">
    <citation type="submission" date="2023-04" db="EMBL/GenBank/DDBJ databases">
        <title>Ambrosiozyma monospora NBRC 10751.</title>
        <authorList>
            <person name="Ichikawa N."/>
            <person name="Sato H."/>
            <person name="Tonouchi N."/>
        </authorList>
    </citation>
    <scope>NUCLEOTIDE SEQUENCE</scope>
    <source>
        <strain evidence="1">NBRC 10751</strain>
    </source>
</reference>
<comment type="caution">
    <text evidence="1">The sequence shown here is derived from an EMBL/GenBank/DDBJ whole genome shotgun (WGS) entry which is preliminary data.</text>
</comment>
<proteinExistence type="predicted"/>
<keyword evidence="2" id="KW-1185">Reference proteome</keyword>
<sequence length="542" mass="57770">MVKVMGSQMISPSSGEAEKTPADKSDMEIDKETNDEATEKTSEEPKDKTVNEGETQLDKPSDEAEKESGAKSTDEEATKANENYAMDVDKDPSNENNDDVPMAETVDKEQNDKSGTEGDKVLNDQSCKDPMDESVEKFDEPNSKSGEVDDVSNDLSAKKTGDETVDQSVDKGSEPTVDSVMEVVNDLNAEASEKVVDKRMDDVNHNDAEPKANSEMEFDEALNAEYGQKVTDTPMDEAGQNGDKDSTDMVSDEVVNVVSNDEGSKEPDEGTIEKGEETIQGTVAKVDEPNAGENKSGDESKQQPSDESGAKEDKGPTDEAGVEKNSTATDSNEAVGDPAVVELPKESSLVSEEQAKAKTTDEETPTTEKSVEETAEPNQSSPPVVNQDTSAKSLATPEQEDVEMTDAPDLAGSKTNGGSSVQDDSLAVIAKAAIENETQASSAIDGKGFDSVTGDAAVASGAPSESSANSKTVEGDKSDKQGETSKSTGEEQLVEQKLQIRMKIKNHHPRPKNNNNTNNNKPKIQQPNKQNPNPGTSSHHAT</sequence>
<protein>
    <submittedName>
        <fullName evidence="1">Unnamed protein product</fullName>
    </submittedName>
</protein>
<evidence type="ECO:0000313" key="1">
    <source>
        <dbReference type="EMBL" id="GME80266.1"/>
    </source>
</evidence>
<organism evidence="1 2">
    <name type="scientific">Ambrosiozyma monospora</name>
    <name type="common">Yeast</name>
    <name type="synonym">Endomycopsis monosporus</name>
    <dbReference type="NCBI Taxonomy" id="43982"/>
    <lineage>
        <taxon>Eukaryota</taxon>
        <taxon>Fungi</taxon>
        <taxon>Dikarya</taxon>
        <taxon>Ascomycota</taxon>
        <taxon>Saccharomycotina</taxon>
        <taxon>Pichiomycetes</taxon>
        <taxon>Pichiales</taxon>
        <taxon>Pichiaceae</taxon>
        <taxon>Ambrosiozyma</taxon>
    </lineage>
</organism>